<keyword evidence="5 9" id="KW-0274">FAD</keyword>
<keyword evidence="11" id="KW-1185">Reference proteome</keyword>
<evidence type="ECO:0000313" key="10">
    <source>
        <dbReference type="EMBL" id="PCE39898.1"/>
    </source>
</evidence>
<dbReference type="PANTHER" id="PTHR45754">
    <property type="entry name" value="METHYLENETETRAHYDROFOLATE REDUCTASE"/>
    <property type="match status" value="1"/>
</dbReference>
<dbReference type="Proteomes" id="UP000218934">
    <property type="component" value="Unassembled WGS sequence"/>
</dbReference>
<dbReference type="UniPathway" id="UPA00193"/>
<evidence type="ECO:0000256" key="7">
    <source>
        <dbReference type="ARBA" id="ARBA00034478"/>
    </source>
</evidence>
<protein>
    <recommendedName>
        <fullName evidence="9">Methylenetetrahydrofolate reductase</fullName>
    </recommendedName>
</protein>
<evidence type="ECO:0000256" key="6">
    <source>
        <dbReference type="ARBA" id="ARBA00023002"/>
    </source>
</evidence>
<dbReference type="EMBL" id="NWUF01000041">
    <property type="protein sequence ID" value="PCE39898.1"/>
    <property type="molecule type" value="Genomic_DNA"/>
</dbReference>
<comment type="caution">
    <text evidence="10">The sequence shown here is derived from an EMBL/GenBank/DDBJ whole genome shotgun (WGS) entry which is preliminary data.</text>
</comment>
<keyword evidence="4 9" id="KW-0285">Flavoprotein</keyword>
<dbReference type="GO" id="GO:0071949">
    <property type="term" value="F:FAD binding"/>
    <property type="evidence" value="ECO:0007669"/>
    <property type="project" value="TreeGrafter"/>
</dbReference>
<dbReference type="InterPro" id="IPR003171">
    <property type="entry name" value="Mehydrof_redctse-like"/>
</dbReference>
<comment type="catalytic activity">
    <reaction evidence="8">
        <text>(6S)-5-methyl-5,6,7,8-tetrahydrofolate + NAD(+) = (6R)-5,10-methylene-5,6,7,8-tetrahydrofolate + NADH + H(+)</text>
        <dbReference type="Rhea" id="RHEA:19821"/>
        <dbReference type="ChEBI" id="CHEBI:15378"/>
        <dbReference type="ChEBI" id="CHEBI:15636"/>
        <dbReference type="ChEBI" id="CHEBI:18608"/>
        <dbReference type="ChEBI" id="CHEBI:57540"/>
        <dbReference type="ChEBI" id="CHEBI:57945"/>
        <dbReference type="EC" id="1.5.1.54"/>
    </reaction>
    <physiologicalReaction direction="right-to-left" evidence="8">
        <dbReference type="Rhea" id="RHEA:19823"/>
    </physiologicalReaction>
</comment>
<dbReference type="PANTHER" id="PTHR45754:SF3">
    <property type="entry name" value="METHYLENETETRAHYDROFOLATE REDUCTASE (NADPH)"/>
    <property type="match status" value="1"/>
</dbReference>
<evidence type="ECO:0000256" key="2">
    <source>
        <dbReference type="ARBA" id="ARBA00004777"/>
    </source>
</evidence>
<dbReference type="GO" id="GO:0005829">
    <property type="term" value="C:cytosol"/>
    <property type="evidence" value="ECO:0007669"/>
    <property type="project" value="TreeGrafter"/>
</dbReference>
<name>A0A2A4FR24_9SPHN</name>
<evidence type="ECO:0000256" key="5">
    <source>
        <dbReference type="ARBA" id="ARBA00022827"/>
    </source>
</evidence>
<comment type="pathway">
    <text evidence="2 9">One-carbon metabolism; tetrahydrofolate interconversion.</text>
</comment>
<evidence type="ECO:0000256" key="3">
    <source>
        <dbReference type="ARBA" id="ARBA00006743"/>
    </source>
</evidence>
<proteinExistence type="inferred from homology"/>
<evidence type="ECO:0000256" key="1">
    <source>
        <dbReference type="ARBA" id="ARBA00001974"/>
    </source>
</evidence>
<evidence type="ECO:0000256" key="9">
    <source>
        <dbReference type="RuleBase" id="RU003862"/>
    </source>
</evidence>
<comment type="cofactor">
    <cofactor evidence="1 9">
        <name>FAD</name>
        <dbReference type="ChEBI" id="CHEBI:57692"/>
    </cofactor>
</comment>
<organism evidence="10 11">
    <name type="scientific">Rhizorhabdus dicambivorans</name>
    <dbReference type="NCBI Taxonomy" id="1850238"/>
    <lineage>
        <taxon>Bacteria</taxon>
        <taxon>Pseudomonadati</taxon>
        <taxon>Pseudomonadota</taxon>
        <taxon>Alphaproteobacteria</taxon>
        <taxon>Sphingomonadales</taxon>
        <taxon>Sphingomonadaceae</taxon>
        <taxon>Rhizorhabdus</taxon>
    </lineage>
</organism>
<dbReference type="SUPFAM" id="SSF51730">
    <property type="entry name" value="FAD-linked oxidoreductase"/>
    <property type="match status" value="1"/>
</dbReference>
<dbReference type="GO" id="GO:0009086">
    <property type="term" value="P:methionine biosynthetic process"/>
    <property type="evidence" value="ECO:0007669"/>
    <property type="project" value="TreeGrafter"/>
</dbReference>
<accession>A0A2A4FR24</accession>
<evidence type="ECO:0000256" key="4">
    <source>
        <dbReference type="ARBA" id="ARBA00022630"/>
    </source>
</evidence>
<evidence type="ECO:0000256" key="8">
    <source>
        <dbReference type="ARBA" id="ARBA00048628"/>
    </source>
</evidence>
<comment type="pathway">
    <text evidence="7">Amino-acid biosynthesis; L-methionine biosynthesis via de novo pathway.</text>
</comment>
<dbReference type="InterPro" id="IPR029041">
    <property type="entry name" value="FAD-linked_oxidoreductase-like"/>
</dbReference>
<dbReference type="Pfam" id="PF02219">
    <property type="entry name" value="MTHFR"/>
    <property type="match status" value="1"/>
</dbReference>
<sequence length="279" mass="29842">MFPANILRGFSLEIIAKDIDRLEDVAPLLARGTQISITSLGNEDAGQRVRAARRIRDLGFVAVPHIAARRVTSEAELAGIIDAFGQAGVDSCLVIAGDLPRAVGPYDDALAIIQSGLLEEAGFRRVAVSGYPEGHPHISDPVLMRSLRDKLDALGRAGIEPVVMTQFGFSADPILAWVARLRRDGFAEKIRIGVPGPASLRTLLRFAAQCGVGASTKVIGKYGLATTQLLKTAGPDVLVQDLSNGLERAHERDVAIHFFPFGGLAKTLEWIESARAAYG</sequence>
<dbReference type="GO" id="GO:0106312">
    <property type="term" value="F:methylenetetrahydrofolate reductase (NADH) activity"/>
    <property type="evidence" value="ECO:0007669"/>
    <property type="project" value="UniProtKB-EC"/>
</dbReference>
<dbReference type="KEGG" id="rdi:CMV14_12645"/>
<dbReference type="AlphaFoldDB" id="A0A2A4FR24"/>
<dbReference type="Gene3D" id="3.20.20.220">
    <property type="match status" value="1"/>
</dbReference>
<gene>
    <name evidence="10" type="ORF">COO09_23105</name>
</gene>
<evidence type="ECO:0000313" key="11">
    <source>
        <dbReference type="Proteomes" id="UP000218934"/>
    </source>
</evidence>
<keyword evidence="6 9" id="KW-0560">Oxidoreductase</keyword>
<reference evidence="10 11" key="1">
    <citation type="submission" date="2017-09" db="EMBL/GenBank/DDBJ databases">
        <title>The Catabolism of 3,6-Dichlorosalicylic acid is Initiated by the Cytochrome P450 Monooxygenase DsmABC in Rhizorhabdus dicambivorans Ndbn-20.</title>
        <authorList>
            <person name="Na L."/>
        </authorList>
    </citation>
    <scope>NUCLEOTIDE SEQUENCE [LARGE SCALE GENOMIC DNA]</scope>
    <source>
        <strain evidence="10 11">Ndbn-20m</strain>
    </source>
</reference>
<dbReference type="GO" id="GO:0035999">
    <property type="term" value="P:tetrahydrofolate interconversion"/>
    <property type="evidence" value="ECO:0007669"/>
    <property type="project" value="UniProtKB-UniPathway"/>
</dbReference>
<comment type="similarity">
    <text evidence="3 9">Belongs to the methylenetetrahydrofolate reductase family.</text>
</comment>